<comment type="activity regulation">
    <text evidence="10">Na(+) is not transported, but it plays an essential structural role and its presence is essential for fluoride channel function.</text>
</comment>
<protein>
    <recommendedName>
        <fullName evidence="10">Fluoride-specific ion channel FluC</fullName>
    </recommendedName>
</protein>
<dbReference type="GO" id="GO:0005886">
    <property type="term" value="C:plasma membrane"/>
    <property type="evidence" value="ECO:0007669"/>
    <property type="project" value="UniProtKB-SubCell"/>
</dbReference>
<feature type="transmembrane region" description="Helical" evidence="10">
    <location>
        <begin position="33"/>
        <end position="52"/>
    </location>
</feature>
<evidence type="ECO:0000256" key="10">
    <source>
        <dbReference type="HAMAP-Rule" id="MF_00454"/>
    </source>
</evidence>
<dbReference type="Pfam" id="PF02537">
    <property type="entry name" value="CRCB"/>
    <property type="match status" value="1"/>
</dbReference>
<evidence type="ECO:0000256" key="7">
    <source>
        <dbReference type="ARBA" id="ARBA00035120"/>
    </source>
</evidence>
<evidence type="ECO:0000256" key="4">
    <source>
        <dbReference type="ARBA" id="ARBA00022989"/>
    </source>
</evidence>
<sequence length="117" mass="12571">MWQMILTVSAGAALGALIRYSATELAKPLNQRFNLPIATLIINLVGAGLLGWDMTSDLAPMWQLFIGTGIMGGLTTFSTMINEIILLARNHHLKTASTYLGVSLVGGLLMVWLGTLL</sequence>
<dbReference type="HAMAP" id="MF_00454">
    <property type="entry name" value="FluC"/>
    <property type="match status" value="1"/>
</dbReference>
<dbReference type="RefSeq" id="WP_024624732.1">
    <property type="nucleotide sequence ID" value="NZ_AYGX02000029.1"/>
</dbReference>
<dbReference type="AlphaFoldDB" id="A0A0R2NT58"/>
<keyword evidence="10" id="KW-0813">Transport</keyword>
<dbReference type="GO" id="GO:0140114">
    <property type="term" value="P:cellular detoxification of fluoride"/>
    <property type="evidence" value="ECO:0007669"/>
    <property type="project" value="UniProtKB-UniRule"/>
</dbReference>
<keyword evidence="10" id="KW-0915">Sodium</keyword>
<dbReference type="EMBL" id="AYGX02000029">
    <property type="protein sequence ID" value="KRO28854.1"/>
    <property type="molecule type" value="Genomic_DNA"/>
</dbReference>
<feature type="transmembrane region" description="Helical" evidence="10">
    <location>
        <begin position="98"/>
        <end position="116"/>
    </location>
</feature>
<keyword evidence="12" id="KW-1185">Reference proteome</keyword>
<organism evidence="11 12">
    <name type="scientific">Lactiplantibacillus fabifermentans DSM 21115</name>
    <dbReference type="NCBI Taxonomy" id="1413187"/>
    <lineage>
        <taxon>Bacteria</taxon>
        <taxon>Bacillati</taxon>
        <taxon>Bacillota</taxon>
        <taxon>Bacilli</taxon>
        <taxon>Lactobacillales</taxon>
        <taxon>Lactobacillaceae</taxon>
        <taxon>Lactiplantibacillus</taxon>
    </lineage>
</organism>
<evidence type="ECO:0000256" key="2">
    <source>
        <dbReference type="ARBA" id="ARBA00022475"/>
    </source>
</evidence>
<keyword evidence="2 10" id="KW-1003">Cell membrane</keyword>
<evidence type="ECO:0000313" key="11">
    <source>
        <dbReference type="EMBL" id="KRO28854.1"/>
    </source>
</evidence>
<proteinExistence type="inferred from homology"/>
<dbReference type="GO" id="GO:0046872">
    <property type="term" value="F:metal ion binding"/>
    <property type="evidence" value="ECO:0007669"/>
    <property type="project" value="UniProtKB-KW"/>
</dbReference>
<name>A0A0R2NT58_9LACO</name>
<comment type="catalytic activity">
    <reaction evidence="8">
        <text>fluoride(in) = fluoride(out)</text>
        <dbReference type="Rhea" id="RHEA:76159"/>
        <dbReference type="ChEBI" id="CHEBI:17051"/>
    </reaction>
    <physiologicalReaction direction="left-to-right" evidence="8">
        <dbReference type="Rhea" id="RHEA:76160"/>
    </physiologicalReaction>
</comment>
<feature type="binding site" evidence="10">
    <location>
        <position position="72"/>
    </location>
    <ligand>
        <name>Na(+)</name>
        <dbReference type="ChEBI" id="CHEBI:29101"/>
        <note>structural</note>
    </ligand>
</feature>
<keyword evidence="6 10" id="KW-0407">Ion channel</keyword>
<evidence type="ECO:0000256" key="8">
    <source>
        <dbReference type="ARBA" id="ARBA00035585"/>
    </source>
</evidence>
<keyword evidence="5 10" id="KW-0472">Membrane</keyword>
<dbReference type="GO" id="GO:0062054">
    <property type="term" value="F:fluoride channel activity"/>
    <property type="evidence" value="ECO:0007669"/>
    <property type="project" value="UniProtKB-UniRule"/>
</dbReference>
<accession>A0A0R2NT58</accession>
<dbReference type="NCBIfam" id="TIGR00494">
    <property type="entry name" value="crcB"/>
    <property type="match status" value="1"/>
</dbReference>
<dbReference type="PANTHER" id="PTHR28259">
    <property type="entry name" value="FLUORIDE EXPORT PROTEIN 1-RELATED"/>
    <property type="match status" value="1"/>
</dbReference>
<keyword evidence="10" id="KW-0479">Metal-binding</keyword>
<feature type="binding site" evidence="10">
    <location>
        <position position="75"/>
    </location>
    <ligand>
        <name>Na(+)</name>
        <dbReference type="ChEBI" id="CHEBI:29101"/>
        <note>structural</note>
    </ligand>
</feature>
<keyword evidence="10" id="KW-0406">Ion transport</keyword>
<dbReference type="InterPro" id="IPR003691">
    <property type="entry name" value="FluC"/>
</dbReference>
<feature type="transmembrane region" description="Helical" evidence="10">
    <location>
        <begin position="64"/>
        <end position="86"/>
    </location>
</feature>
<gene>
    <name evidence="10" type="primary">fluC</name>
    <name evidence="10" type="synonym">crcB</name>
    <name evidence="11" type="ORF">DY78_GL001885</name>
</gene>
<comment type="subcellular location">
    <subcellularLocation>
        <location evidence="1 10">Cell membrane</location>
        <topology evidence="1 10">Multi-pass membrane protein</topology>
    </subcellularLocation>
</comment>
<comment type="similarity">
    <text evidence="7 10">Belongs to the fluoride channel Fluc/FEX (TC 1.A.43) family.</text>
</comment>
<evidence type="ECO:0000256" key="9">
    <source>
        <dbReference type="ARBA" id="ARBA00049940"/>
    </source>
</evidence>
<comment type="caution">
    <text evidence="11">The sequence shown here is derived from an EMBL/GenBank/DDBJ whole genome shotgun (WGS) entry which is preliminary data.</text>
</comment>
<reference evidence="11 12" key="1">
    <citation type="journal article" date="2015" name="Genome Announc.">
        <title>Expanding the biotechnology potential of lactobacilli through comparative genomics of 213 strains and associated genera.</title>
        <authorList>
            <person name="Sun Z."/>
            <person name="Harris H.M."/>
            <person name="McCann A."/>
            <person name="Guo C."/>
            <person name="Argimon S."/>
            <person name="Zhang W."/>
            <person name="Yang X."/>
            <person name="Jeffery I.B."/>
            <person name="Cooney J.C."/>
            <person name="Kagawa T.F."/>
            <person name="Liu W."/>
            <person name="Song Y."/>
            <person name="Salvetti E."/>
            <person name="Wrobel A."/>
            <person name="Rasinkangas P."/>
            <person name="Parkhill J."/>
            <person name="Rea M.C."/>
            <person name="O'Sullivan O."/>
            <person name="Ritari J."/>
            <person name="Douillard F.P."/>
            <person name="Paul Ross R."/>
            <person name="Yang R."/>
            <person name="Briner A.E."/>
            <person name="Felis G.E."/>
            <person name="de Vos W.M."/>
            <person name="Barrangou R."/>
            <person name="Klaenhammer T.R."/>
            <person name="Caufield P.W."/>
            <person name="Cui Y."/>
            <person name="Zhang H."/>
            <person name="O'Toole P.W."/>
        </authorList>
    </citation>
    <scope>NUCLEOTIDE SEQUENCE [LARGE SCALE GENOMIC DNA]</scope>
    <source>
        <strain evidence="11 12">DSM 21115</strain>
    </source>
</reference>
<dbReference type="PANTHER" id="PTHR28259:SF1">
    <property type="entry name" value="FLUORIDE EXPORT PROTEIN 1-RELATED"/>
    <property type="match status" value="1"/>
</dbReference>
<evidence type="ECO:0000256" key="1">
    <source>
        <dbReference type="ARBA" id="ARBA00004651"/>
    </source>
</evidence>
<evidence type="ECO:0000256" key="3">
    <source>
        <dbReference type="ARBA" id="ARBA00022692"/>
    </source>
</evidence>
<dbReference type="Proteomes" id="UP000050920">
    <property type="component" value="Unassembled WGS sequence"/>
</dbReference>
<comment type="function">
    <text evidence="9 10">Fluoride-specific ion channel. Important for reducing fluoride concentration in the cell, thus reducing its toxicity.</text>
</comment>
<keyword evidence="3 10" id="KW-0812">Transmembrane</keyword>
<evidence type="ECO:0000256" key="6">
    <source>
        <dbReference type="ARBA" id="ARBA00023303"/>
    </source>
</evidence>
<evidence type="ECO:0000313" key="12">
    <source>
        <dbReference type="Proteomes" id="UP000050920"/>
    </source>
</evidence>
<keyword evidence="4 10" id="KW-1133">Transmembrane helix</keyword>
<evidence type="ECO:0000256" key="5">
    <source>
        <dbReference type="ARBA" id="ARBA00023136"/>
    </source>
</evidence>